<dbReference type="Gene3D" id="3.30.70.330">
    <property type="match status" value="1"/>
</dbReference>
<dbReference type="SUPFAM" id="SSF54928">
    <property type="entry name" value="RNA-binding domain, RBD"/>
    <property type="match status" value="1"/>
</dbReference>
<feature type="compositionally biased region" description="Polar residues" evidence="4">
    <location>
        <begin position="150"/>
        <end position="166"/>
    </location>
</feature>
<dbReference type="GO" id="GO:0003723">
    <property type="term" value="F:RNA binding"/>
    <property type="evidence" value="ECO:0007669"/>
    <property type="project" value="UniProtKB-UniRule"/>
</dbReference>
<keyword evidence="3" id="KW-0175">Coiled coil</keyword>
<evidence type="ECO:0000256" key="4">
    <source>
        <dbReference type="SAM" id="MobiDB-lite"/>
    </source>
</evidence>
<dbReference type="PROSITE" id="PS50102">
    <property type="entry name" value="RRM"/>
    <property type="match status" value="1"/>
</dbReference>
<keyword evidence="1 2" id="KW-0694">RNA-binding</keyword>
<accession>A0A438DI88</accession>
<evidence type="ECO:0000256" key="2">
    <source>
        <dbReference type="PROSITE-ProRule" id="PRU00176"/>
    </source>
</evidence>
<feature type="compositionally biased region" description="Polar residues" evidence="4">
    <location>
        <begin position="62"/>
        <end position="76"/>
    </location>
</feature>
<evidence type="ECO:0000256" key="1">
    <source>
        <dbReference type="ARBA" id="ARBA00022884"/>
    </source>
</evidence>
<dbReference type="InterPro" id="IPR012677">
    <property type="entry name" value="Nucleotide-bd_a/b_plait_sf"/>
</dbReference>
<dbReference type="Pfam" id="PF00076">
    <property type="entry name" value="RRM_1"/>
    <property type="match status" value="1"/>
</dbReference>
<dbReference type="EMBL" id="QGNW01001613">
    <property type="protein sequence ID" value="RVW35173.1"/>
    <property type="molecule type" value="Genomic_DNA"/>
</dbReference>
<proteinExistence type="predicted"/>
<evidence type="ECO:0000313" key="6">
    <source>
        <dbReference type="EMBL" id="RVW35173.1"/>
    </source>
</evidence>
<dbReference type="Proteomes" id="UP000288805">
    <property type="component" value="Unassembled WGS sequence"/>
</dbReference>
<comment type="caution">
    <text evidence="6">The sequence shown here is derived from an EMBL/GenBank/DDBJ whole genome shotgun (WGS) entry which is preliminary data.</text>
</comment>
<dbReference type="AlphaFoldDB" id="A0A438DI88"/>
<dbReference type="CDD" id="cd00590">
    <property type="entry name" value="RRM_SF"/>
    <property type="match status" value="1"/>
</dbReference>
<feature type="compositionally biased region" description="Basic residues" evidence="4">
    <location>
        <begin position="7"/>
        <end position="17"/>
    </location>
</feature>
<reference evidence="6 7" key="1">
    <citation type="journal article" date="2018" name="PLoS Genet.">
        <title>Population sequencing reveals clonal diversity and ancestral inbreeding in the grapevine cultivar Chardonnay.</title>
        <authorList>
            <person name="Roach M.J."/>
            <person name="Johnson D.L."/>
            <person name="Bohlmann J."/>
            <person name="van Vuuren H.J."/>
            <person name="Jones S.J."/>
            <person name="Pretorius I.S."/>
            <person name="Schmidt S.A."/>
            <person name="Borneman A.R."/>
        </authorList>
    </citation>
    <scope>NUCLEOTIDE SEQUENCE [LARGE SCALE GENOMIC DNA]</scope>
    <source>
        <strain evidence="7">cv. Chardonnay</strain>
        <tissue evidence="6">Leaf</tissue>
    </source>
</reference>
<feature type="domain" description="RRM" evidence="5">
    <location>
        <begin position="310"/>
        <end position="379"/>
    </location>
</feature>
<evidence type="ECO:0000256" key="3">
    <source>
        <dbReference type="SAM" id="Coils"/>
    </source>
</evidence>
<feature type="coiled-coil region" evidence="3">
    <location>
        <begin position="285"/>
        <end position="312"/>
    </location>
</feature>
<protein>
    <recommendedName>
        <fullName evidence="5">RRM domain-containing protein</fullName>
    </recommendedName>
</protein>
<organism evidence="6 7">
    <name type="scientific">Vitis vinifera</name>
    <name type="common">Grape</name>
    <dbReference type="NCBI Taxonomy" id="29760"/>
    <lineage>
        <taxon>Eukaryota</taxon>
        <taxon>Viridiplantae</taxon>
        <taxon>Streptophyta</taxon>
        <taxon>Embryophyta</taxon>
        <taxon>Tracheophyta</taxon>
        <taxon>Spermatophyta</taxon>
        <taxon>Magnoliopsida</taxon>
        <taxon>eudicotyledons</taxon>
        <taxon>Gunneridae</taxon>
        <taxon>Pentapetalae</taxon>
        <taxon>rosids</taxon>
        <taxon>Vitales</taxon>
        <taxon>Vitaceae</taxon>
        <taxon>Viteae</taxon>
        <taxon>Vitis</taxon>
    </lineage>
</organism>
<gene>
    <name evidence="6" type="ORF">CK203_100007</name>
</gene>
<feature type="compositionally biased region" description="Low complexity" evidence="4">
    <location>
        <begin position="38"/>
        <end position="61"/>
    </location>
</feature>
<dbReference type="PANTHER" id="PTHR21245">
    <property type="entry name" value="HETEROGENEOUS NUCLEAR RIBONUCLEOPROTEIN"/>
    <property type="match status" value="1"/>
</dbReference>
<evidence type="ECO:0000313" key="7">
    <source>
        <dbReference type="Proteomes" id="UP000288805"/>
    </source>
</evidence>
<dbReference type="InterPro" id="IPR035979">
    <property type="entry name" value="RBD_domain_sf"/>
</dbReference>
<dbReference type="SMART" id="SM00360">
    <property type="entry name" value="RRM"/>
    <property type="match status" value="1"/>
</dbReference>
<name>A0A438DI88_VITVI</name>
<dbReference type="InterPro" id="IPR000504">
    <property type="entry name" value="RRM_dom"/>
</dbReference>
<evidence type="ECO:0000259" key="5">
    <source>
        <dbReference type="PROSITE" id="PS50102"/>
    </source>
</evidence>
<feature type="compositionally biased region" description="Basic residues" evidence="4">
    <location>
        <begin position="126"/>
        <end position="141"/>
    </location>
</feature>
<feature type="region of interest" description="Disordered" evidence="4">
    <location>
        <begin position="1"/>
        <end position="169"/>
    </location>
</feature>
<sequence>MPPKTGPRPRRGPRVTARKSVPPSNPAPDDSVHPPAPTAATAATSATTISTTAPASESETTVPSLTSSAEANSFETPTAPEATPQSGTGTENENETIIVPQLVEPSPEVNEESDAPPLTSPPPAKKTVRVVKKKVVRKMVTRRVEKGLVGSSTTQSEAKPSPNSDPAVSAAMEGVVVSGLAEEVENPKPPLDGVVISGLDHEIEKPSPPISVTMEGVAVLGSADEVEKPNPNPKILSKAAAVIPTEGLVSTLVEDTIENPRISAMEDGEMKEEVENCDGGGTKEVAEVEDSMAVLSEEMEALERQKRRKTEIFIGGLDKSAREEDIRKVFEEVGEVLEVRLMMNSKTGKNKGYAFLRFALASDAKRALAKYPKIEFITVSPSWRTCSLIFQPWQGPRQCMPLIALYP</sequence>